<organism evidence="2 3">
    <name type="scientific">Podospora pseudopauciseta</name>
    <dbReference type="NCBI Taxonomy" id="2093780"/>
    <lineage>
        <taxon>Eukaryota</taxon>
        <taxon>Fungi</taxon>
        <taxon>Dikarya</taxon>
        <taxon>Ascomycota</taxon>
        <taxon>Pezizomycotina</taxon>
        <taxon>Sordariomycetes</taxon>
        <taxon>Sordariomycetidae</taxon>
        <taxon>Sordariales</taxon>
        <taxon>Podosporaceae</taxon>
        <taxon>Podospora</taxon>
    </lineage>
</organism>
<feature type="compositionally biased region" description="Pro residues" evidence="1">
    <location>
        <begin position="35"/>
        <end position="44"/>
    </location>
</feature>
<sequence length="244" mass="26723">AEDTPQAEVTVHTVHTVHTVRDTQAAAPIRHKPVLGPPSSPPPRSRSARFFSASHFLQTLPGSAQLETGVTESVCWSEVGASSQVGCCCSIDQIALCCLLSHLFCLLFLADTRQQTVATDTQDRHHTTQLTSNSLLTLALRRLQSSAAGPKEGKTANSRTRNNRIIEAANLLLRQTPPFPSSLSSPFPVLPRAGPCRTVQVLFLYPLRRPRDALSFVAVRGLVPKSPLRHDIHTPAFYHLFLVR</sequence>
<dbReference type="RefSeq" id="XP_062771799.1">
    <property type="nucleotide sequence ID" value="XM_062908680.1"/>
</dbReference>
<dbReference type="EMBL" id="JAFFHB010000001">
    <property type="protein sequence ID" value="KAK4674477.1"/>
    <property type="molecule type" value="Genomic_DNA"/>
</dbReference>
<evidence type="ECO:0000313" key="2">
    <source>
        <dbReference type="EMBL" id="KAK4674477.1"/>
    </source>
</evidence>
<keyword evidence="3" id="KW-1185">Reference proteome</keyword>
<proteinExistence type="predicted"/>
<feature type="region of interest" description="Disordered" evidence="1">
    <location>
        <begin position="26"/>
        <end position="47"/>
    </location>
</feature>
<evidence type="ECO:0000313" key="3">
    <source>
        <dbReference type="Proteomes" id="UP001326199"/>
    </source>
</evidence>
<evidence type="ECO:0000256" key="1">
    <source>
        <dbReference type="SAM" id="MobiDB-lite"/>
    </source>
</evidence>
<dbReference type="GeneID" id="87929023"/>
<dbReference type="Proteomes" id="UP001326199">
    <property type="component" value="Unassembled WGS sequence"/>
</dbReference>
<name>A0ABR0I285_9PEZI</name>
<reference evidence="2 3" key="1">
    <citation type="journal article" date="2023" name="bioRxiv">
        <title>High-quality genome assemblies of four members of thePodospora anserinaspecies complex.</title>
        <authorList>
            <person name="Ament-Velasquez S.L."/>
            <person name="Vogan A.A."/>
            <person name="Wallerman O."/>
            <person name="Hartmann F."/>
            <person name="Gautier V."/>
            <person name="Silar P."/>
            <person name="Giraud T."/>
            <person name="Johannesson H."/>
        </authorList>
    </citation>
    <scope>NUCLEOTIDE SEQUENCE [LARGE SCALE GENOMIC DNA]</scope>
    <source>
        <strain evidence="2 3">CBS 411.78</strain>
    </source>
</reference>
<feature type="non-terminal residue" evidence="2">
    <location>
        <position position="1"/>
    </location>
</feature>
<protein>
    <submittedName>
        <fullName evidence="2">Uncharacterized protein</fullName>
    </submittedName>
</protein>
<gene>
    <name evidence="2" type="ORF">QC763_120910</name>
</gene>
<comment type="caution">
    <text evidence="2">The sequence shown here is derived from an EMBL/GenBank/DDBJ whole genome shotgun (WGS) entry which is preliminary data.</text>
</comment>
<accession>A0ABR0I285</accession>